<evidence type="ECO:0000259" key="4">
    <source>
        <dbReference type="Pfam" id="PF02769"/>
    </source>
</evidence>
<dbReference type="SUPFAM" id="SSF55326">
    <property type="entry name" value="PurM N-terminal domain-like"/>
    <property type="match status" value="1"/>
</dbReference>
<comment type="function">
    <text evidence="2">Catalyzes the ATP-dependent phosphorylation of thiamine-monophosphate (TMP) to form thiamine-pyrophosphate (TPP), the active form of vitamin B1.</text>
</comment>
<evidence type="ECO:0000259" key="3">
    <source>
        <dbReference type="Pfam" id="PF00586"/>
    </source>
</evidence>
<dbReference type="PIRSF" id="PIRSF005303">
    <property type="entry name" value="Thiam_monoph_kin"/>
    <property type="match status" value="1"/>
</dbReference>
<reference evidence="5" key="2">
    <citation type="submission" date="2020-09" db="EMBL/GenBank/DDBJ databases">
        <authorList>
            <person name="Sun Q."/>
            <person name="Kim S."/>
        </authorList>
    </citation>
    <scope>NUCLEOTIDE SEQUENCE</scope>
    <source>
        <strain evidence="5">KCTC 12988</strain>
    </source>
</reference>
<reference evidence="5" key="1">
    <citation type="journal article" date="2014" name="Int. J. Syst. Evol. Microbiol.">
        <title>Complete genome sequence of Corynebacterium casei LMG S-19264T (=DSM 44701T), isolated from a smear-ripened cheese.</title>
        <authorList>
            <consortium name="US DOE Joint Genome Institute (JGI-PGF)"/>
            <person name="Walter F."/>
            <person name="Albersmeier A."/>
            <person name="Kalinowski J."/>
            <person name="Ruckert C."/>
        </authorList>
    </citation>
    <scope>NUCLEOTIDE SEQUENCE</scope>
    <source>
        <strain evidence="5">KCTC 12988</strain>
    </source>
</reference>
<feature type="binding site" evidence="2">
    <location>
        <position position="294"/>
    </location>
    <ligand>
        <name>substrate</name>
    </ligand>
</feature>
<keyword evidence="2" id="KW-0479">Metal-binding</keyword>
<comment type="similarity">
    <text evidence="2">Belongs to the thiamine-monophosphate kinase family.</text>
</comment>
<dbReference type="GO" id="GO:0005524">
    <property type="term" value="F:ATP binding"/>
    <property type="evidence" value="ECO:0007669"/>
    <property type="project" value="UniProtKB-UniRule"/>
</dbReference>
<dbReference type="PANTHER" id="PTHR30270">
    <property type="entry name" value="THIAMINE-MONOPHOSPHATE KINASE"/>
    <property type="match status" value="1"/>
</dbReference>
<feature type="binding site" evidence="2">
    <location>
        <position position="84"/>
    </location>
    <ligand>
        <name>Mg(2+)</name>
        <dbReference type="ChEBI" id="CHEBI:18420"/>
        <label>2</label>
    </ligand>
</feature>
<dbReference type="GO" id="GO:0009229">
    <property type="term" value="P:thiamine diphosphate biosynthetic process"/>
    <property type="evidence" value="ECO:0007669"/>
    <property type="project" value="UniProtKB-UniRule"/>
</dbReference>
<dbReference type="SUPFAM" id="SSF56042">
    <property type="entry name" value="PurM C-terminal domain-like"/>
    <property type="match status" value="1"/>
</dbReference>
<evidence type="ECO:0000256" key="1">
    <source>
        <dbReference type="ARBA" id="ARBA00022977"/>
    </source>
</evidence>
<feature type="binding site" evidence="2">
    <location>
        <position position="209"/>
    </location>
    <ligand>
        <name>Mg(2+)</name>
        <dbReference type="ChEBI" id="CHEBI:18420"/>
        <label>5</label>
    </ligand>
</feature>
<feature type="binding site" evidence="2">
    <location>
        <position position="208"/>
    </location>
    <ligand>
        <name>ATP</name>
        <dbReference type="ChEBI" id="CHEBI:30616"/>
    </ligand>
</feature>
<dbReference type="InterPro" id="IPR036921">
    <property type="entry name" value="PurM-like_N_sf"/>
</dbReference>
<organism evidence="5 6">
    <name type="scientific">Roseibacillus persicicus</name>
    <dbReference type="NCBI Taxonomy" id="454148"/>
    <lineage>
        <taxon>Bacteria</taxon>
        <taxon>Pseudomonadati</taxon>
        <taxon>Verrucomicrobiota</taxon>
        <taxon>Verrucomicrobiia</taxon>
        <taxon>Verrucomicrobiales</taxon>
        <taxon>Verrucomicrobiaceae</taxon>
        <taxon>Roseibacillus</taxon>
    </lineage>
</organism>
<feature type="binding site" evidence="2">
    <location>
        <position position="55"/>
    </location>
    <ligand>
        <name>Mg(2+)</name>
        <dbReference type="ChEBI" id="CHEBI:18420"/>
        <label>1</label>
    </ligand>
</feature>
<evidence type="ECO:0000256" key="2">
    <source>
        <dbReference type="HAMAP-Rule" id="MF_02128"/>
    </source>
</evidence>
<dbReference type="InterPro" id="IPR016188">
    <property type="entry name" value="PurM-like_N"/>
</dbReference>
<feature type="binding site" evidence="2">
    <location>
        <position position="63"/>
    </location>
    <ligand>
        <name>substrate</name>
    </ligand>
</feature>
<keyword evidence="6" id="KW-1185">Reference proteome</keyword>
<keyword evidence="2" id="KW-0460">Magnesium</keyword>
<keyword evidence="2" id="KW-0547">Nucleotide-binding</keyword>
<comment type="pathway">
    <text evidence="2">Cofactor biosynthesis; thiamine diphosphate biosynthesis; thiamine diphosphate from thiamine phosphate: step 1/1.</text>
</comment>
<accession>A0A918TS56</accession>
<feature type="binding site" evidence="2">
    <location>
        <position position="84"/>
    </location>
    <ligand>
        <name>Mg(2+)</name>
        <dbReference type="ChEBI" id="CHEBI:18420"/>
        <label>3</label>
    </ligand>
</feature>
<dbReference type="Gene3D" id="3.90.650.10">
    <property type="entry name" value="PurM-like C-terminal domain"/>
    <property type="match status" value="1"/>
</dbReference>
<dbReference type="GO" id="GO:0000287">
    <property type="term" value="F:magnesium ion binding"/>
    <property type="evidence" value="ECO:0007669"/>
    <property type="project" value="UniProtKB-UniRule"/>
</dbReference>
<feature type="binding site" evidence="2">
    <location>
        <position position="39"/>
    </location>
    <ligand>
        <name>Mg(2+)</name>
        <dbReference type="ChEBI" id="CHEBI:18420"/>
        <label>3</label>
    </ligand>
</feature>
<keyword evidence="2" id="KW-0808">Transferase</keyword>
<feature type="binding site" evidence="2">
    <location>
        <position position="206"/>
    </location>
    <ligand>
        <name>Mg(2+)</name>
        <dbReference type="ChEBI" id="CHEBI:18420"/>
        <label>3</label>
    </ligand>
</feature>
<feature type="binding site" evidence="2">
    <location>
        <position position="160"/>
    </location>
    <ligand>
        <name>ATP</name>
        <dbReference type="ChEBI" id="CHEBI:30616"/>
    </ligand>
</feature>
<dbReference type="Gene3D" id="3.30.1330.10">
    <property type="entry name" value="PurM-like, N-terminal domain"/>
    <property type="match status" value="1"/>
</dbReference>
<comment type="miscellaneous">
    <text evidence="2">Reaction mechanism of ThiL seems to utilize a direct, inline transfer of the gamma-phosphate of ATP to TMP rather than a phosphorylated enzyme intermediate.</text>
</comment>
<dbReference type="CDD" id="cd02194">
    <property type="entry name" value="ThiL"/>
    <property type="match status" value="1"/>
</dbReference>
<dbReference type="InterPro" id="IPR036676">
    <property type="entry name" value="PurM-like_C_sf"/>
</dbReference>
<keyword evidence="2" id="KW-0067">ATP-binding</keyword>
<keyword evidence="2 5" id="KW-0418">Kinase</keyword>
<dbReference type="InterPro" id="IPR010918">
    <property type="entry name" value="PurM-like_C_dom"/>
</dbReference>
<evidence type="ECO:0000313" key="5">
    <source>
        <dbReference type="EMBL" id="GHC61010.1"/>
    </source>
</evidence>
<gene>
    <name evidence="2 5" type="primary">thiL</name>
    <name evidence="5" type="ORF">GCM10007100_30340</name>
</gene>
<dbReference type="EC" id="2.7.4.16" evidence="2"/>
<feature type="binding site" evidence="2">
    <location>
        <position position="39"/>
    </location>
    <ligand>
        <name>Mg(2+)</name>
        <dbReference type="ChEBI" id="CHEBI:18420"/>
        <label>4</label>
    </ligand>
</feature>
<dbReference type="RefSeq" id="WP_189571673.1">
    <property type="nucleotide sequence ID" value="NZ_BMXI01000014.1"/>
</dbReference>
<dbReference type="Pfam" id="PF02769">
    <property type="entry name" value="AIRS_C"/>
    <property type="match status" value="1"/>
</dbReference>
<feature type="binding site" evidence="2">
    <location>
        <position position="84"/>
    </location>
    <ligand>
        <name>Mg(2+)</name>
        <dbReference type="ChEBI" id="CHEBI:18420"/>
        <label>4</label>
    </ligand>
</feature>
<comment type="caution">
    <text evidence="2">Lacks conserved residue(s) required for the propagation of feature annotation.</text>
</comment>
<dbReference type="InterPro" id="IPR006283">
    <property type="entry name" value="ThiL-like"/>
</dbReference>
<protein>
    <recommendedName>
        <fullName evidence="2">Thiamine-monophosphate kinase</fullName>
        <shortName evidence="2">TMP kinase</shortName>
        <shortName evidence="2">Thiamine-phosphate kinase</shortName>
        <ecNumber evidence="2">2.7.4.16</ecNumber>
    </recommendedName>
</protein>
<feature type="domain" description="PurM-like N-terminal" evidence="3">
    <location>
        <begin position="37"/>
        <end position="152"/>
    </location>
</feature>
<feature type="domain" description="PurM-like C-terminal" evidence="4">
    <location>
        <begin position="193"/>
        <end position="288"/>
    </location>
</feature>
<dbReference type="AlphaFoldDB" id="A0A918TS56"/>
<dbReference type="HAMAP" id="MF_02128">
    <property type="entry name" value="TMP_kinase"/>
    <property type="match status" value="1"/>
</dbReference>
<dbReference type="EMBL" id="BMXI01000014">
    <property type="protein sequence ID" value="GHC61010.1"/>
    <property type="molecule type" value="Genomic_DNA"/>
</dbReference>
<feature type="binding site" evidence="2">
    <location>
        <position position="56"/>
    </location>
    <ligand>
        <name>Mg(2+)</name>
        <dbReference type="ChEBI" id="CHEBI:18420"/>
        <label>2</label>
    </ligand>
</feature>
<keyword evidence="1 2" id="KW-0784">Thiamine biosynthesis</keyword>
<name>A0A918TS56_9BACT</name>
<comment type="catalytic activity">
    <reaction evidence="2">
        <text>thiamine phosphate + ATP = thiamine diphosphate + ADP</text>
        <dbReference type="Rhea" id="RHEA:15913"/>
        <dbReference type="ChEBI" id="CHEBI:30616"/>
        <dbReference type="ChEBI" id="CHEBI:37575"/>
        <dbReference type="ChEBI" id="CHEBI:58937"/>
        <dbReference type="ChEBI" id="CHEBI:456216"/>
        <dbReference type="EC" id="2.7.4.16"/>
    </reaction>
</comment>
<dbReference type="PANTHER" id="PTHR30270:SF0">
    <property type="entry name" value="THIAMINE-MONOPHOSPHATE KINASE"/>
    <property type="match status" value="1"/>
</dbReference>
<proteinExistence type="inferred from homology"/>
<evidence type="ECO:0000313" key="6">
    <source>
        <dbReference type="Proteomes" id="UP000644507"/>
    </source>
</evidence>
<dbReference type="Pfam" id="PF00586">
    <property type="entry name" value="AIRS"/>
    <property type="match status" value="1"/>
</dbReference>
<dbReference type="Proteomes" id="UP000644507">
    <property type="component" value="Unassembled WGS sequence"/>
</dbReference>
<comment type="caution">
    <text evidence="5">The sequence shown here is derived from an EMBL/GenBank/DDBJ whole genome shotgun (WGS) entry which is preliminary data.</text>
</comment>
<feature type="binding site" evidence="2">
    <location>
        <position position="114"/>
    </location>
    <ligand>
        <name>ATP</name>
        <dbReference type="ChEBI" id="CHEBI:30616"/>
    </ligand>
</feature>
<sequence>MSDAPSQERLESLGEEEVVRRLVAGLPMGKNVLVGAGDDCAVVDVGGDDLLLLKTDAVVAGVHFLPETEPERVGWKAAARVVSDFAAMGGSSHELMVTLAASGNESMAWVEGLYRGLVKCAERYGASIVGGETVSLPDGGATLISISGTGRVPRNGVVTRGSGRVDDDLWVTGRLGGSFESERHLDFLPRAEEGKWLGKYAHAMMDLSDGLRRDLPRLARASGCGFVLEEECLPLHDGCTVEQALGDGEDMELLLAAPAGDWVAEFQRVFPTVGLTRIGRLTAEGEGDLGSGGWQHFNRKSKESK</sequence>
<dbReference type="GO" id="GO:0009228">
    <property type="term" value="P:thiamine biosynthetic process"/>
    <property type="evidence" value="ECO:0007669"/>
    <property type="project" value="UniProtKB-KW"/>
</dbReference>
<dbReference type="GO" id="GO:0009030">
    <property type="term" value="F:thiamine-phosphate kinase activity"/>
    <property type="evidence" value="ECO:0007669"/>
    <property type="project" value="UniProtKB-UniRule"/>
</dbReference>
<feature type="binding site" evidence="2">
    <location>
        <position position="56"/>
    </location>
    <ligand>
        <name>Mg(2+)</name>
        <dbReference type="ChEBI" id="CHEBI:18420"/>
        <label>1</label>
    </ligand>
</feature>
<feature type="binding site" evidence="2">
    <location>
        <position position="249"/>
    </location>
    <ligand>
        <name>substrate</name>
    </ligand>
</feature>